<keyword evidence="4" id="KW-1185">Reference proteome</keyword>
<gene>
    <name evidence="3" type="ORF">H7C18_05735</name>
</gene>
<dbReference type="SUPFAM" id="SSF55961">
    <property type="entry name" value="Bet v1-like"/>
    <property type="match status" value="1"/>
</dbReference>
<protein>
    <submittedName>
        <fullName evidence="3">SRPBCC family protein</fullName>
    </submittedName>
</protein>
<evidence type="ECO:0000256" key="1">
    <source>
        <dbReference type="ARBA" id="ARBA00006817"/>
    </source>
</evidence>
<comment type="similarity">
    <text evidence="1">Belongs to the AHA1 family.</text>
</comment>
<dbReference type="Proteomes" id="UP000564644">
    <property type="component" value="Unassembled WGS sequence"/>
</dbReference>
<feature type="domain" description="Activator of Hsp90 ATPase homologue 1/2-like C-terminal" evidence="2">
    <location>
        <begin position="16"/>
        <end position="144"/>
    </location>
</feature>
<dbReference type="InterPro" id="IPR013538">
    <property type="entry name" value="ASHA1/2-like_C"/>
</dbReference>
<comment type="caution">
    <text evidence="3">The sequence shown here is derived from an EMBL/GenBank/DDBJ whole genome shotgun (WGS) entry which is preliminary data.</text>
</comment>
<evidence type="ECO:0000313" key="4">
    <source>
        <dbReference type="Proteomes" id="UP000564644"/>
    </source>
</evidence>
<dbReference type="EMBL" id="JACJVO010000007">
    <property type="protein sequence ID" value="MBB6730396.1"/>
    <property type="molecule type" value="Genomic_DNA"/>
</dbReference>
<organism evidence="3 4">
    <name type="scientific">Cohnella zeiphila</name>
    <dbReference type="NCBI Taxonomy" id="2761120"/>
    <lineage>
        <taxon>Bacteria</taxon>
        <taxon>Bacillati</taxon>
        <taxon>Bacillota</taxon>
        <taxon>Bacilli</taxon>
        <taxon>Bacillales</taxon>
        <taxon>Paenibacillaceae</taxon>
        <taxon>Cohnella</taxon>
    </lineage>
</organism>
<dbReference type="Pfam" id="PF08327">
    <property type="entry name" value="AHSA1"/>
    <property type="match status" value="1"/>
</dbReference>
<dbReference type="InterPro" id="IPR023393">
    <property type="entry name" value="START-like_dom_sf"/>
</dbReference>
<sequence>MNPNNGTFAYATYIATTPEKLWEALTTGDFTRKYWFGREVRSDWEEGSAVVFVDESGQTTDAGTVLKCEPYRLLSYTLKCVHDDTEYVRQPTVTIRLIPMESAVKLVLKHEWLSPGAFRGEEDGFIGIDNGWPAILSNLKSLLETGRALPAVTLQDH</sequence>
<name>A0A7X0SI29_9BACL</name>
<evidence type="ECO:0000259" key="2">
    <source>
        <dbReference type="Pfam" id="PF08327"/>
    </source>
</evidence>
<dbReference type="CDD" id="cd08893">
    <property type="entry name" value="SRPBCC_CalC_Aha1-like_GntR-HTH"/>
    <property type="match status" value="1"/>
</dbReference>
<evidence type="ECO:0000313" key="3">
    <source>
        <dbReference type="EMBL" id="MBB6730396.1"/>
    </source>
</evidence>
<reference evidence="3 4" key="1">
    <citation type="submission" date="2020-08" db="EMBL/GenBank/DDBJ databases">
        <title>Cohnella phylogeny.</title>
        <authorList>
            <person name="Dunlap C."/>
        </authorList>
    </citation>
    <scope>NUCLEOTIDE SEQUENCE [LARGE SCALE GENOMIC DNA]</scope>
    <source>
        <strain evidence="3 4">CBP 2801</strain>
    </source>
</reference>
<dbReference type="RefSeq" id="WP_185128066.1">
    <property type="nucleotide sequence ID" value="NZ_JACJVO010000007.1"/>
</dbReference>
<dbReference type="AlphaFoldDB" id="A0A7X0SI29"/>
<accession>A0A7X0SI29</accession>
<dbReference type="Gene3D" id="3.30.530.20">
    <property type="match status" value="1"/>
</dbReference>
<proteinExistence type="inferred from homology"/>